<sequence length="166" mass="17967">SRGLGGCLFPWQSRLLHRWSSRARSLRRARVETSAGFPISSSSCTVRQGSRHGRRAGACGPARPAEKKVVNNAFRLAADLTCLCATSSGARHSCGEEMSGLVCWAVSGAGASRRRPLWVLKQHQHDVLVTSRTTSRNPFVAGGVCLPDLRIRDGIWRASSEASRSP</sequence>
<feature type="non-terminal residue" evidence="1">
    <location>
        <position position="1"/>
    </location>
</feature>
<evidence type="ECO:0000313" key="2">
    <source>
        <dbReference type="Proteomes" id="UP000280935"/>
    </source>
</evidence>
<dbReference type="EMBL" id="RQYT01000062">
    <property type="protein sequence ID" value="RRD47624.1"/>
    <property type="molecule type" value="Genomic_DNA"/>
</dbReference>
<comment type="caution">
    <text evidence="1">The sequence shown here is derived from an EMBL/GenBank/DDBJ whole genome shotgun (WGS) entry which is preliminary data.</text>
</comment>
<evidence type="ECO:0000313" key="1">
    <source>
        <dbReference type="EMBL" id="RRD47624.1"/>
    </source>
</evidence>
<proteinExistence type="predicted"/>
<accession>A0A3P1WM52</accession>
<dbReference type="Proteomes" id="UP000280935">
    <property type="component" value="Unassembled WGS sequence"/>
</dbReference>
<protein>
    <submittedName>
        <fullName evidence="1">Uncharacterized protein</fullName>
    </submittedName>
</protein>
<reference evidence="1 2" key="1">
    <citation type="submission" date="2018-11" db="EMBL/GenBank/DDBJ databases">
        <title>Genomes From Bacteria Associated with the Canine Oral Cavity: a Test Case for Automated Genome-Based Taxonomic Assignment.</title>
        <authorList>
            <person name="Coil D.A."/>
            <person name="Jospin G."/>
            <person name="Darling A.E."/>
            <person name="Wallis C."/>
            <person name="Davis I.J."/>
            <person name="Harris S."/>
            <person name="Eisen J.A."/>
            <person name="Holcombe L.J."/>
            <person name="O'Flynn C."/>
        </authorList>
    </citation>
    <scope>NUCLEOTIDE SEQUENCE [LARGE SCALE GENOMIC DNA]</scope>
    <source>
        <strain evidence="1 2">OH2822_COT-296</strain>
    </source>
</reference>
<name>A0A3P1WM52_9ACTN</name>
<organism evidence="1 2">
    <name type="scientific">Arachnia propionica</name>
    <dbReference type="NCBI Taxonomy" id="1750"/>
    <lineage>
        <taxon>Bacteria</taxon>
        <taxon>Bacillati</taxon>
        <taxon>Actinomycetota</taxon>
        <taxon>Actinomycetes</taxon>
        <taxon>Propionibacteriales</taxon>
        <taxon>Propionibacteriaceae</taxon>
        <taxon>Arachnia</taxon>
    </lineage>
</organism>
<gene>
    <name evidence="1" type="ORF">EII35_14760</name>
</gene>
<dbReference type="AlphaFoldDB" id="A0A3P1WM52"/>